<dbReference type="InterPro" id="IPR011009">
    <property type="entry name" value="Kinase-like_dom_sf"/>
</dbReference>
<dbReference type="InterPro" id="IPR000719">
    <property type="entry name" value="Prot_kinase_dom"/>
</dbReference>
<comment type="similarity">
    <text evidence="2 18">Belongs to the protein kinase superfamily. TKL Ser/Thr protein kinase family. TGFB receptor subfamily.</text>
</comment>
<keyword evidence="15" id="KW-0325">Glycoprotein</keyword>
<evidence type="ECO:0000256" key="15">
    <source>
        <dbReference type="ARBA" id="ARBA00023180"/>
    </source>
</evidence>
<dbReference type="Gene3D" id="3.30.200.20">
    <property type="entry name" value="Phosphorylase Kinase, domain 1"/>
    <property type="match status" value="1"/>
</dbReference>
<dbReference type="GO" id="GO:0043235">
    <property type="term" value="C:receptor complex"/>
    <property type="evidence" value="ECO:0007669"/>
    <property type="project" value="TreeGrafter"/>
</dbReference>
<keyword evidence="13 18" id="KW-0472">Membrane</keyword>
<keyword evidence="11 18" id="KW-0460">Magnesium</keyword>
<dbReference type="AlphaFoldDB" id="A0A9D4RHC0"/>
<evidence type="ECO:0000256" key="4">
    <source>
        <dbReference type="ARBA" id="ARBA00022679"/>
    </source>
</evidence>
<dbReference type="PANTHER" id="PTHR23255">
    <property type="entry name" value="TRANSFORMING GROWTH FACTOR-BETA RECEPTOR TYPE I AND II"/>
    <property type="match status" value="1"/>
</dbReference>
<evidence type="ECO:0000256" key="1">
    <source>
        <dbReference type="ARBA" id="ARBA00004479"/>
    </source>
</evidence>
<organism evidence="21 22">
    <name type="scientific">Dreissena polymorpha</name>
    <name type="common">Zebra mussel</name>
    <name type="synonym">Mytilus polymorpha</name>
    <dbReference type="NCBI Taxonomy" id="45954"/>
    <lineage>
        <taxon>Eukaryota</taxon>
        <taxon>Metazoa</taxon>
        <taxon>Spiralia</taxon>
        <taxon>Lophotrochozoa</taxon>
        <taxon>Mollusca</taxon>
        <taxon>Bivalvia</taxon>
        <taxon>Autobranchia</taxon>
        <taxon>Heteroconchia</taxon>
        <taxon>Euheterodonta</taxon>
        <taxon>Imparidentia</taxon>
        <taxon>Neoheterodontei</taxon>
        <taxon>Myida</taxon>
        <taxon>Dreissenoidea</taxon>
        <taxon>Dreissenidae</taxon>
        <taxon>Dreissena</taxon>
    </lineage>
</organism>
<dbReference type="InterPro" id="IPR001245">
    <property type="entry name" value="Ser-Thr/Tyr_kinase_cat_dom"/>
</dbReference>
<dbReference type="CDD" id="cd14054">
    <property type="entry name" value="STKc_BMPR2_AMHR2"/>
    <property type="match status" value="1"/>
</dbReference>
<reference evidence="21" key="1">
    <citation type="journal article" date="2019" name="bioRxiv">
        <title>The Genome of the Zebra Mussel, Dreissena polymorpha: A Resource for Invasive Species Research.</title>
        <authorList>
            <person name="McCartney M.A."/>
            <person name="Auch B."/>
            <person name="Kono T."/>
            <person name="Mallez S."/>
            <person name="Zhang Y."/>
            <person name="Obille A."/>
            <person name="Becker A."/>
            <person name="Abrahante J.E."/>
            <person name="Garbe J."/>
            <person name="Badalamenti J.P."/>
            <person name="Herman A."/>
            <person name="Mangelson H."/>
            <person name="Liachko I."/>
            <person name="Sullivan S."/>
            <person name="Sone E.D."/>
            <person name="Koren S."/>
            <person name="Silverstein K.A.T."/>
            <person name="Beckman K.B."/>
            <person name="Gohl D.M."/>
        </authorList>
    </citation>
    <scope>NUCLEOTIDE SEQUENCE</scope>
    <source>
        <strain evidence="21">Duluth1</strain>
        <tissue evidence="21">Whole animal</tissue>
    </source>
</reference>
<evidence type="ECO:0000256" key="9">
    <source>
        <dbReference type="ARBA" id="ARBA00022777"/>
    </source>
</evidence>
<keyword evidence="3 18" id="KW-0723">Serine/threonine-protein kinase</keyword>
<dbReference type="SUPFAM" id="SSF56112">
    <property type="entry name" value="Protein kinase-like (PK-like)"/>
    <property type="match status" value="1"/>
</dbReference>
<comment type="catalytic activity">
    <reaction evidence="17 18">
        <text>L-threonyl-[receptor-protein] + ATP = O-phospho-L-threonyl-[receptor-protein] + ADP + H(+)</text>
        <dbReference type="Rhea" id="RHEA:44880"/>
        <dbReference type="Rhea" id="RHEA-COMP:11024"/>
        <dbReference type="Rhea" id="RHEA-COMP:11025"/>
        <dbReference type="ChEBI" id="CHEBI:15378"/>
        <dbReference type="ChEBI" id="CHEBI:30013"/>
        <dbReference type="ChEBI" id="CHEBI:30616"/>
        <dbReference type="ChEBI" id="CHEBI:61977"/>
        <dbReference type="ChEBI" id="CHEBI:456216"/>
        <dbReference type="EC" id="2.7.11.30"/>
    </reaction>
</comment>
<evidence type="ECO:0000256" key="5">
    <source>
        <dbReference type="ARBA" id="ARBA00022692"/>
    </source>
</evidence>
<keyword evidence="8 18" id="KW-0547">Nucleotide-binding</keyword>
<feature type="compositionally biased region" description="Basic and acidic residues" evidence="19">
    <location>
        <begin position="803"/>
        <end position="815"/>
    </location>
</feature>
<keyword evidence="22" id="KW-1185">Reference proteome</keyword>
<feature type="compositionally biased region" description="Polar residues" evidence="19">
    <location>
        <begin position="836"/>
        <end position="851"/>
    </location>
</feature>
<evidence type="ECO:0000259" key="20">
    <source>
        <dbReference type="PROSITE" id="PS50011"/>
    </source>
</evidence>
<comment type="caution">
    <text evidence="21">The sequence shown here is derived from an EMBL/GenBank/DDBJ whole genome shotgun (WGS) entry which is preliminary data.</text>
</comment>
<keyword evidence="7" id="KW-0732">Signal</keyword>
<evidence type="ECO:0000256" key="14">
    <source>
        <dbReference type="ARBA" id="ARBA00023170"/>
    </source>
</evidence>
<feature type="non-terminal residue" evidence="21">
    <location>
        <position position="991"/>
    </location>
</feature>
<proteinExistence type="inferred from homology"/>
<dbReference type="GO" id="GO:0030509">
    <property type="term" value="P:BMP signaling pathway"/>
    <property type="evidence" value="ECO:0007669"/>
    <property type="project" value="TreeGrafter"/>
</dbReference>
<evidence type="ECO:0000256" key="2">
    <source>
        <dbReference type="ARBA" id="ARBA00009605"/>
    </source>
</evidence>
<keyword evidence="9 18" id="KW-0418">Kinase</keyword>
<evidence type="ECO:0000256" key="12">
    <source>
        <dbReference type="ARBA" id="ARBA00022989"/>
    </source>
</evidence>
<dbReference type="Gene3D" id="1.10.510.10">
    <property type="entry name" value="Transferase(Phosphotransferase) domain 1"/>
    <property type="match status" value="1"/>
</dbReference>
<evidence type="ECO:0000256" key="8">
    <source>
        <dbReference type="ARBA" id="ARBA00022741"/>
    </source>
</evidence>
<reference evidence="21" key="2">
    <citation type="submission" date="2020-11" db="EMBL/GenBank/DDBJ databases">
        <authorList>
            <person name="McCartney M.A."/>
            <person name="Auch B."/>
            <person name="Kono T."/>
            <person name="Mallez S."/>
            <person name="Becker A."/>
            <person name="Gohl D.M."/>
            <person name="Silverstein K.A.T."/>
            <person name="Koren S."/>
            <person name="Bechman K.B."/>
            <person name="Herman A."/>
            <person name="Abrahante J.E."/>
            <person name="Garbe J."/>
        </authorList>
    </citation>
    <scope>NUCLEOTIDE SEQUENCE</scope>
    <source>
        <strain evidence="21">Duluth1</strain>
        <tissue evidence="21">Whole animal</tissue>
    </source>
</reference>
<dbReference type="PANTHER" id="PTHR23255:SF100">
    <property type="entry name" value="RECEPTOR PROTEIN SERINE_THREONINE KINASE"/>
    <property type="match status" value="1"/>
</dbReference>
<keyword evidence="4 18" id="KW-0808">Transferase</keyword>
<dbReference type="EMBL" id="JAIWYP010000002">
    <property type="protein sequence ID" value="KAH3868576.1"/>
    <property type="molecule type" value="Genomic_DNA"/>
</dbReference>
<dbReference type="PROSITE" id="PS50011">
    <property type="entry name" value="PROTEIN_KINASE_DOM"/>
    <property type="match status" value="1"/>
</dbReference>
<gene>
    <name evidence="21" type="ORF">DPMN_031726</name>
</gene>
<dbReference type="PRINTS" id="PR00653">
    <property type="entry name" value="ACTIVIN2R"/>
</dbReference>
<feature type="transmembrane region" description="Helical" evidence="18">
    <location>
        <begin position="79"/>
        <end position="100"/>
    </location>
</feature>
<feature type="region of interest" description="Disordered" evidence="19">
    <location>
        <begin position="803"/>
        <end position="855"/>
    </location>
</feature>
<evidence type="ECO:0000256" key="10">
    <source>
        <dbReference type="ARBA" id="ARBA00022840"/>
    </source>
</evidence>
<evidence type="ECO:0000256" key="6">
    <source>
        <dbReference type="ARBA" id="ARBA00022723"/>
    </source>
</evidence>
<accession>A0A9D4RHC0</accession>
<dbReference type="Pfam" id="PF07714">
    <property type="entry name" value="PK_Tyr_Ser-Thr"/>
    <property type="match status" value="1"/>
</dbReference>
<evidence type="ECO:0000256" key="11">
    <source>
        <dbReference type="ARBA" id="ARBA00022842"/>
    </source>
</evidence>
<dbReference type="GO" id="GO:0005524">
    <property type="term" value="F:ATP binding"/>
    <property type="evidence" value="ECO:0007669"/>
    <property type="project" value="UniProtKB-UniRule"/>
</dbReference>
<keyword evidence="12 18" id="KW-1133">Transmembrane helix</keyword>
<feature type="region of interest" description="Disordered" evidence="19">
    <location>
        <begin position="512"/>
        <end position="538"/>
    </location>
</feature>
<comment type="catalytic activity">
    <reaction evidence="16">
        <text>L-seryl-[receptor-protein] + ATP = O-phospho-L-seryl-[receptor-protein] + ADP + H(+)</text>
        <dbReference type="Rhea" id="RHEA:18673"/>
        <dbReference type="Rhea" id="RHEA-COMP:11022"/>
        <dbReference type="Rhea" id="RHEA-COMP:11023"/>
        <dbReference type="ChEBI" id="CHEBI:15378"/>
        <dbReference type="ChEBI" id="CHEBI:29999"/>
        <dbReference type="ChEBI" id="CHEBI:30616"/>
        <dbReference type="ChEBI" id="CHEBI:83421"/>
        <dbReference type="ChEBI" id="CHEBI:456216"/>
        <dbReference type="EC" id="2.7.11.30"/>
    </reaction>
</comment>
<keyword evidence="6 18" id="KW-0479">Metal-binding</keyword>
<protein>
    <recommendedName>
        <fullName evidence="18">Serine/threonine-protein kinase receptor</fullName>
        <ecNumber evidence="18">2.7.11.30</ecNumber>
    </recommendedName>
</protein>
<evidence type="ECO:0000256" key="19">
    <source>
        <dbReference type="SAM" id="MobiDB-lite"/>
    </source>
</evidence>
<keyword evidence="18" id="KW-0464">Manganese</keyword>
<comment type="subcellular location">
    <subcellularLocation>
        <location evidence="1 18">Membrane</location>
        <topology evidence="1 18">Single-pass type I membrane protein</topology>
    </subcellularLocation>
</comment>
<dbReference type="InterPro" id="IPR000333">
    <property type="entry name" value="TGFB_receptor"/>
</dbReference>
<dbReference type="Gene3D" id="2.10.60.10">
    <property type="entry name" value="CD59"/>
    <property type="match status" value="1"/>
</dbReference>
<dbReference type="GO" id="GO:0005886">
    <property type="term" value="C:plasma membrane"/>
    <property type="evidence" value="ECO:0007669"/>
    <property type="project" value="TreeGrafter"/>
</dbReference>
<dbReference type="InterPro" id="IPR045860">
    <property type="entry name" value="Snake_toxin-like_sf"/>
</dbReference>
<keyword evidence="14 18" id="KW-0675">Receptor</keyword>
<feature type="region of interest" description="Disordered" evidence="19">
    <location>
        <begin position="912"/>
        <end position="962"/>
    </location>
</feature>
<evidence type="ECO:0000256" key="7">
    <source>
        <dbReference type="ARBA" id="ARBA00022729"/>
    </source>
</evidence>
<dbReference type="GO" id="GO:0046872">
    <property type="term" value="F:metal ion binding"/>
    <property type="evidence" value="ECO:0007669"/>
    <property type="project" value="UniProtKB-KW"/>
</dbReference>
<dbReference type="Proteomes" id="UP000828390">
    <property type="component" value="Unassembled WGS sequence"/>
</dbReference>
<comment type="cofactor">
    <cofactor evidence="18">
        <name>Mg(2+)</name>
        <dbReference type="ChEBI" id="CHEBI:18420"/>
    </cofactor>
    <cofactor evidence="18">
        <name>Mn(2+)</name>
        <dbReference type="ChEBI" id="CHEBI:29035"/>
    </cofactor>
</comment>
<evidence type="ECO:0000256" key="17">
    <source>
        <dbReference type="ARBA" id="ARBA00048773"/>
    </source>
</evidence>
<feature type="domain" description="Protein kinase" evidence="20">
    <location>
        <begin position="130"/>
        <end position="434"/>
    </location>
</feature>
<keyword evidence="5 18" id="KW-0812">Transmembrane</keyword>
<dbReference type="EC" id="2.7.11.30" evidence="18"/>
<dbReference type="CDD" id="cd23533">
    <property type="entry name" value="TFP_LU_ECD_BMPR2_like"/>
    <property type="match status" value="1"/>
</dbReference>
<dbReference type="GO" id="GO:0005024">
    <property type="term" value="F:transforming growth factor beta receptor activity"/>
    <property type="evidence" value="ECO:0007669"/>
    <property type="project" value="TreeGrafter"/>
</dbReference>
<evidence type="ECO:0000256" key="3">
    <source>
        <dbReference type="ARBA" id="ARBA00022527"/>
    </source>
</evidence>
<keyword evidence="10 18" id="KW-0067">ATP-binding</keyword>
<name>A0A9D4RHC0_DREPO</name>
<sequence length="991" mass="110429">CWNDVDDKKSCESSQCIPYEKNHYSHRQTNNSYFCCCYGNLCNNNVSTEIVPFNKTSTTEPTGPVLRPMRDPTYRERTIIISLLSVFSVAVIILATYFVYRCCFQPQHVPVLTTNATEEEPEPTFDIDKLKISCQITKGRYSEVWKGSLNEQDVAVKIYTPSYKQYYYNEKYIYSLPFMEHENVLKFIGGEERILQDGTVQHLLVLEYIPDGTLLNYLKNNTFDWFTMCKLCHTLARGMSHLHTEQGSGDIFKPTVGHRDLNSRNVLVRQDLSCVIADLGFCTSAKGSNVILKGRVENAEQTSLTDIGTLRYMAPELLDGAVNLRDCEASLKHIDIYALGLVLWEISSRCADLYQGCPMPEFALPYQHEAGNHPTFEEMQLLVSRNKVRPKFPEVWKEYNQTIRVLKETIEECWDQDAEARLTTICVEERIAELKALWCHDNRNKANKGVTPTINTALLSHANTNSRPGYHGNGNTQWGGLSSASESTAPNIAADGNTSALIRNDIHNSTGGISGMSLSESTSVLPQSWSGDRHGSFSTSTMETTVAVTPGEPLVAPPSHPKSQNINLLMNQPVPRHQGRNPIVERNTHKRSDEELAVVGNNLIYSRGDPQQNCPTDSIFDNFTESLESSLMQHDSLNQNQSLATTQTHNQRNHNLAPTTTELRRKVINNPEELGVNAARGLANGVNHTKDSRNSYISRSSKKVKEIGFLGQLALFGRLAFGGKFEVKKHSSDGENVSCMENGRVGEIVGRQNPIFEPSHVFETEVRLTGSGAVVRPAGYQAASSNSSAMDGIRLTNLEHEAQRRSVEVDPHVESSDPEPQSDSPLITRHRVAPYSKSTSDLSPQKLSLSSKFEDDMKLQRPSTLSLRGHNYSQASNGSLTSLSKLKGIVKQKGITKRTSLNGYTMIDKSRREGFSKDSNNSVEKLGVHERSSSGKNARFSLHDDRLMTDSSKNLGGKNIANDEVNCKPSASLQHFNVIEENTQTWADCAS</sequence>
<evidence type="ECO:0000313" key="21">
    <source>
        <dbReference type="EMBL" id="KAH3868576.1"/>
    </source>
</evidence>
<evidence type="ECO:0000313" key="22">
    <source>
        <dbReference type="Proteomes" id="UP000828390"/>
    </source>
</evidence>
<evidence type="ECO:0000256" key="16">
    <source>
        <dbReference type="ARBA" id="ARBA00047681"/>
    </source>
</evidence>
<evidence type="ECO:0000256" key="13">
    <source>
        <dbReference type="ARBA" id="ARBA00023136"/>
    </source>
</evidence>
<evidence type="ECO:0000256" key="18">
    <source>
        <dbReference type="RuleBase" id="RU361271"/>
    </source>
</evidence>
<dbReference type="FunFam" id="1.10.510.10:FF:000487">
    <property type="entry name" value="Anti-Muellerian hormone type-2 receptor"/>
    <property type="match status" value="1"/>
</dbReference>
<feature type="region of interest" description="Disordered" evidence="19">
    <location>
        <begin position="465"/>
        <end position="492"/>
    </location>
</feature>